<accession>A0A2I1HYH3</accession>
<feature type="transmembrane region" description="Helical" evidence="9">
    <location>
        <begin position="380"/>
        <end position="400"/>
    </location>
</feature>
<feature type="compositionally biased region" description="Pro residues" evidence="8">
    <location>
        <begin position="792"/>
        <end position="801"/>
    </location>
</feature>
<evidence type="ECO:0000256" key="6">
    <source>
        <dbReference type="ARBA" id="ARBA00022989"/>
    </source>
</evidence>
<feature type="compositionally biased region" description="Basic and acidic residues" evidence="8">
    <location>
        <begin position="596"/>
        <end position="605"/>
    </location>
</feature>
<keyword evidence="6 9" id="KW-1133">Transmembrane helix</keyword>
<dbReference type="InterPro" id="IPR008979">
    <property type="entry name" value="Galactose-bd-like_sf"/>
</dbReference>
<comment type="subcellular location">
    <subcellularLocation>
        <location evidence="1">Cell membrane</location>
        <topology evidence="1">Multi-pass membrane protein</topology>
    </subcellularLocation>
</comment>
<feature type="compositionally biased region" description="Acidic residues" evidence="8">
    <location>
        <begin position="678"/>
        <end position="690"/>
    </location>
</feature>
<evidence type="ECO:0000313" key="11">
    <source>
        <dbReference type="Proteomes" id="UP000234198"/>
    </source>
</evidence>
<sequence length="1028" mass="107631">MSSNTPRRSILRASALMASGTMVSRILGFIRNAMLIAAVGATAGGVGAAFQTANTLPNTVFNLLASGIFDAVLVPQIVGAIKRRHDGDTYVNRLLTLAGTLLFLVTFVTMVLAPVLVMITAAGYTEDIRNLAILFALLCLPQLFFYGLYNLLGELLNAREIFGPYMWAPVVNNVVGIAGLGVFLAIWGGAPDGGIPAGDLTGAQFWVLAGSATLGVICQALCLLWPMRKAGVSFKPDFHFRGTSFGSMPRVAGWTFATLGVSQVGVLSTNNLAAMADGFIGRNGAQGGVVGILAYSTAFMIFMVPQSLITVSLTTAIFTRMAGAVADGDDRAVADSYHLGVRTITSLTLVAAAMLMAGSVPMMEIAMAAKGGDPEAVTGYALVLTSLMPGVASTGMVLMSQRVFFAYENVKPVFLMGIGPTIIQVIVGWSMYALTGARWWVVAAALGETACRLTQGIIAVVWVSRENSFVDRAGLLRSYVAYLGAAIVAGFVGFGVLWLMGIHTDISSTLGRMLLAGVKLSIVSAVTGLIYLIVLRFAAPRESAVMMRPLLTRLRVPGAVVNILAASSTPTTEPTAIMAGHTPDETEEPMAPTPERTGDEKKLPSFDEVVAASPIPAPPAPPAPSSDESLDVPPIPAPTDVPAFGPATQAPVENPLVAEAIAGPTVDAIADAQAIPAPDEDPIPAPDEDPIPAPNGTSMAESLAALGVEPVTDATDSAEVASASFPLAPPPPAPATNSYERDGEVNPADYPHPEPLADAPVTHQIPRVHAAVDSAIPAPPAEDPTEVMDSIPPIPAAPAQPAPASSEEEEAKPERSAKLIDPTRPALIFGVVLFLFGAIWGPWMATRPVTDLDLGQSLRNGVAAQESGEEPAPALTTTPPPAESVTPVISSVQVLSWNNDDGDHPDRAINMIDSNPSTSWSSRWFDNNQFRDETSVTIVVKLQQKATISSVTLTMDPATSGGEIVVRNVTDPSNPRGGTELATSALSPTTTIQLPTPVETDSIALQFRSMPKGQDGRNWAWISELTVQ</sequence>
<feature type="transmembrane region" description="Helical" evidence="9">
    <location>
        <begin position="412"/>
        <end position="433"/>
    </location>
</feature>
<feature type="compositionally biased region" description="Pro residues" evidence="8">
    <location>
        <begin position="615"/>
        <end position="624"/>
    </location>
</feature>
<feature type="transmembrane region" description="Helical" evidence="9">
    <location>
        <begin position="131"/>
        <end position="149"/>
    </location>
</feature>
<dbReference type="Proteomes" id="UP000234198">
    <property type="component" value="Unassembled WGS sequence"/>
</dbReference>
<organism evidence="10 11">
    <name type="scientific">Schaalia odontolytica</name>
    <dbReference type="NCBI Taxonomy" id="1660"/>
    <lineage>
        <taxon>Bacteria</taxon>
        <taxon>Bacillati</taxon>
        <taxon>Actinomycetota</taxon>
        <taxon>Actinomycetes</taxon>
        <taxon>Actinomycetales</taxon>
        <taxon>Actinomycetaceae</taxon>
        <taxon>Schaalia</taxon>
    </lineage>
</organism>
<feature type="transmembrane region" description="Helical" evidence="9">
    <location>
        <begin position="339"/>
        <end position="360"/>
    </location>
</feature>
<evidence type="ECO:0000256" key="1">
    <source>
        <dbReference type="ARBA" id="ARBA00004651"/>
    </source>
</evidence>
<dbReference type="Gene3D" id="2.60.120.260">
    <property type="entry name" value="Galactose-binding domain-like"/>
    <property type="match status" value="1"/>
</dbReference>
<dbReference type="GO" id="GO:0034204">
    <property type="term" value="P:lipid translocation"/>
    <property type="evidence" value="ECO:0007669"/>
    <property type="project" value="TreeGrafter"/>
</dbReference>
<dbReference type="GO" id="GO:0005886">
    <property type="term" value="C:plasma membrane"/>
    <property type="evidence" value="ECO:0007669"/>
    <property type="project" value="UniProtKB-SubCell"/>
</dbReference>
<evidence type="ECO:0000256" key="7">
    <source>
        <dbReference type="ARBA" id="ARBA00023136"/>
    </source>
</evidence>
<evidence type="ECO:0008006" key="12">
    <source>
        <dbReference type="Google" id="ProtNLM"/>
    </source>
</evidence>
<dbReference type="GO" id="GO:0008360">
    <property type="term" value="P:regulation of cell shape"/>
    <property type="evidence" value="ECO:0007669"/>
    <property type="project" value="UniProtKB-KW"/>
</dbReference>
<evidence type="ECO:0000256" key="8">
    <source>
        <dbReference type="SAM" id="MobiDB-lite"/>
    </source>
</evidence>
<dbReference type="Pfam" id="PF03023">
    <property type="entry name" value="MurJ"/>
    <property type="match status" value="1"/>
</dbReference>
<feature type="transmembrane region" description="Helical" evidence="9">
    <location>
        <begin position="520"/>
        <end position="539"/>
    </location>
</feature>
<protein>
    <recommendedName>
        <fullName evidence="12">Integral membrane protein MviN</fullName>
    </recommendedName>
</protein>
<dbReference type="EMBL" id="PKKM01000012">
    <property type="protein sequence ID" value="PKY63908.1"/>
    <property type="molecule type" value="Genomic_DNA"/>
</dbReference>
<keyword evidence="7 9" id="KW-0472">Membrane</keyword>
<keyword evidence="3 9" id="KW-0812">Transmembrane</keyword>
<feature type="transmembrane region" description="Helical" evidence="9">
    <location>
        <begin position="292"/>
        <end position="318"/>
    </location>
</feature>
<feature type="transmembrane region" description="Helical" evidence="9">
    <location>
        <begin position="825"/>
        <end position="843"/>
    </location>
</feature>
<feature type="transmembrane region" description="Helical" evidence="9">
    <location>
        <begin position="205"/>
        <end position="225"/>
    </location>
</feature>
<dbReference type="GO" id="GO:0015648">
    <property type="term" value="F:lipid-linked peptidoglycan transporter activity"/>
    <property type="evidence" value="ECO:0007669"/>
    <property type="project" value="TreeGrafter"/>
</dbReference>
<feature type="transmembrane region" description="Helical" evidence="9">
    <location>
        <begin position="170"/>
        <end position="190"/>
    </location>
</feature>
<dbReference type="AlphaFoldDB" id="A0A2I1HYH3"/>
<gene>
    <name evidence="10" type="ORF">CYJ22_08565</name>
</gene>
<feature type="transmembrane region" description="Helical" evidence="9">
    <location>
        <begin position="94"/>
        <end position="119"/>
    </location>
</feature>
<evidence type="ECO:0000256" key="5">
    <source>
        <dbReference type="ARBA" id="ARBA00022984"/>
    </source>
</evidence>
<feature type="region of interest" description="Disordered" evidence="8">
    <location>
        <begin position="571"/>
        <end position="649"/>
    </location>
</feature>
<dbReference type="RefSeq" id="WP_101602318.1">
    <property type="nucleotide sequence ID" value="NZ_PKKM01000012.1"/>
</dbReference>
<feature type="region of interest" description="Disordered" evidence="8">
    <location>
        <begin position="776"/>
        <end position="818"/>
    </location>
</feature>
<dbReference type="PANTHER" id="PTHR47019">
    <property type="entry name" value="LIPID II FLIPPASE MURJ"/>
    <property type="match status" value="1"/>
</dbReference>
<feature type="region of interest" description="Disordered" evidence="8">
    <location>
        <begin position="860"/>
        <end position="883"/>
    </location>
</feature>
<evidence type="ECO:0000256" key="2">
    <source>
        <dbReference type="ARBA" id="ARBA00022475"/>
    </source>
</evidence>
<feature type="region of interest" description="Disordered" evidence="8">
    <location>
        <begin position="676"/>
        <end position="759"/>
    </location>
</feature>
<feature type="transmembrane region" description="Helical" evidence="9">
    <location>
        <begin position="59"/>
        <end position="82"/>
    </location>
</feature>
<evidence type="ECO:0000256" key="9">
    <source>
        <dbReference type="SAM" id="Phobius"/>
    </source>
</evidence>
<proteinExistence type="predicted"/>
<dbReference type="PRINTS" id="PR01806">
    <property type="entry name" value="VIRFACTRMVIN"/>
</dbReference>
<dbReference type="InterPro" id="IPR051050">
    <property type="entry name" value="Lipid_II_flippase_MurJ/MviN"/>
</dbReference>
<reference evidence="10 11" key="1">
    <citation type="submission" date="2017-12" db="EMBL/GenBank/DDBJ databases">
        <title>Phylogenetic diversity of female urinary microbiome.</title>
        <authorList>
            <person name="Thomas-White K."/>
            <person name="Wolfe A.J."/>
        </authorList>
    </citation>
    <scope>NUCLEOTIDE SEQUENCE [LARGE SCALE GENOMIC DNA]</scope>
    <source>
        <strain evidence="10 11">UMB0018</strain>
    </source>
</reference>
<feature type="transmembrane region" description="Helical" evidence="9">
    <location>
        <begin position="475"/>
        <end position="500"/>
    </location>
</feature>
<keyword evidence="4" id="KW-0133">Cell shape</keyword>
<evidence type="ECO:0000313" key="10">
    <source>
        <dbReference type="EMBL" id="PKY63908.1"/>
    </source>
</evidence>
<dbReference type="PANTHER" id="PTHR47019:SF1">
    <property type="entry name" value="LIPID II FLIPPASE MURJ"/>
    <property type="match status" value="1"/>
</dbReference>
<dbReference type="GO" id="GO:0009252">
    <property type="term" value="P:peptidoglycan biosynthetic process"/>
    <property type="evidence" value="ECO:0007669"/>
    <property type="project" value="UniProtKB-KW"/>
</dbReference>
<evidence type="ECO:0000256" key="3">
    <source>
        <dbReference type="ARBA" id="ARBA00022692"/>
    </source>
</evidence>
<evidence type="ECO:0000256" key="4">
    <source>
        <dbReference type="ARBA" id="ARBA00022960"/>
    </source>
</evidence>
<keyword evidence="2" id="KW-1003">Cell membrane</keyword>
<dbReference type="SUPFAM" id="SSF49785">
    <property type="entry name" value="Galactose-binding domain-like"/>
    <property type="match status" value="1"/>
</dbReference>
<name>A0A2I1HYH3_9ACTO</name>
<keyword evidence="5" id="KW-0573">Peptidoglycan synthesis</keyword>
<comment type="caution">
    <text evidence="10">The sequence shown here is derived from an EMBL/GenBank/DDBJ whole genome shotgun (WGS) entry which is preliminary data.</text>
</comment>
<dbReference type="InterPro" id="IPR004268">
    <property type="entry name" value="MurJ"/>
</dbReference>